<keyword evidence="3 6" id="KW-0808">Transferase</keyword>
<dbReference type="SUPFAM" id="SSF55874">
    <property type="entry name" value="ATPase domain of HSP90 chaperone/DNA topoisomerase II/histidine kinase"/>
    <property type="match status" value="1"/>
</dbReference>
<dbReference type="Proteomes" id="UP001442494">
    <property type="component" value="Unassembled WGS sequence"/>
</dbReference>
<evidence type="ECO:0000256" key="3">
    <source>
        <dbReference type="ARBA" id="ARBA00022777"/>
    </source>
</evidence>
<dbReference type="EC" id="2.7.13.3" evidence="2"/>
<dbReference type="SUPFAM" id="SSF47384">
    <property type="entry name" value="Homodimeric domain of signal transducing histidine kinase"/>
    <property type="match status" value="1"/>
</dbReference>
<dbReference type="InterPro" id="IPR036890">
    <property type="entry name" value="HATPase_C_sf"/>
</dbReference>
<evidence type="ECO:0000256" key="1">
    <source>
        <dbReference type="ARBA" id="ARBA00000085"/>
    </source>
</evidence>
<evidence type="ECO:0000259" key="5">
    <source>
        <dbReference type="PROSITE" id="PS50109"/>
    </source>
</evidence>
<dbReference type="CDD" id="cd00082">
    <property type="entry name" value="HisKA"/>
    <property type="match status" value="1"/>
</dbReference>
<dbReference type="SMART" id="SM00388">
    <property type="entry name" value="HisKA"/>
    <property type="match status" value="1"/>
</dbReference>
<name>A0ABV0JQP0_9CYAN</name>
<dbReference type="SMART" id="SM00065">
    <property type="entry name" value="GAF"/>
    <property type="match status" value="1"/>
</dbReference>
<keyword evidence="7" id="KW-1185">Reference proteome</keyword>
<dbReference type="RefSeq" id="WP_190426112.1">
    <property type="nucleotide sequence ID" value="NZ_JAMPKK010000028.1"/>
</dbReference>
<evidence type="ECO:0000313" key="7">
    <source>
        <dbReference type="Proteomes" id="UP001442494"/>
    </source>
</evidence>
<dbReference type="PROSITE" id="PS50109">
    <property type="entry name" value="HIS_KIN"/>
    <property type="match status" value="1"/>
</dbReference>
<dbReference type="EMBL" id="JAMPKK010000028">
    <property type="protein sequence ID" value="MEP0865565.1"/>
    <property type="molecule type" value="Genomic_DNA"/>
</dbReference>
<reference evidence="6 7" key="1">
    <citation type="submission" date="2022-04" db="EMBL/GenBank/DDBJ databases">
        <title>Positive selection, recombination, and allopatry shape intraspecific diversity of widespread and dominant cyanobacteria.</title>
        <authorList>
            <person name="Wei J."/>
            <person name="Shu W."/>
            <person name="Hu C."/>
        </authorList>
    </citation>
    <scope>NUCLEOTIDE SEQUENCE [LARGE SCALE GENOMIC DNA]</scope>
    <source>
        <strain evidence="6 7">GB2-A5</strain>
    </source>
</reference>
<proteinExistence type="predicted"/>
<dbReference type="PANTHER" id="PTHR43102">
    <property type="entry name" value="SLR1143 PROTEIN"/>
    <property type="match status" value="1"/>
</dbReference>
<comment type="catalytic activity">
    <reaction evidence="1">
        <text>ATP + protein L-histidine = ADP + protein N-phospho-L-histidine.</text>
        <dbReference type="EC" id="2.7.13.3"/>
    </reaction>
</comment>
<dbReference type="Gene3D" id="3.30.565.10">
    <property type="entry name" value="Histidine kinase-like ATPase, C-terminal domain"/>
    <property type="match status" value="1"/>
</dbReference>
<dbReference type="SUPFAM" id="SSF55781">
    <property type="entry name" value="GAF domain-like"/>
    <property type="match status" value="1"/>
</dbReference>
<evidence type="ECO:0000313" key="6">
    <source>
        <dbReference type="EMBL" id="MEP0865565.1"/>
    </source>
</evidence>
<dbReference type="Gene3D" id="3.30.450.40">
    <property type="match status" value="1"/>
</dbReference>
<dbReference type="InterPro" id="IPR036097">
    <property type="entry name" value="HisK_dim/P_sf"/>
</dbReference>
<accession>A0ABV0JQP0</accession>
<dbReference type="Pfam" id="PF00512">
    <property type="entry name" value="HisKA"/>
    <property type="match status" value="1"/>
</dbReference>
<organism evidence="6 7">
    <name type="scientific">Funiculus sociatus GB2-A5</name>
    <dbReference type="NCBI Taxonomy" id="2933946"/>
    <lineage>
        <taxon>Bacteria</taxon>
        <taxon>Bacillati</taxon>
        <taxon>Cyanobacteriota</taxon>
        <taxon>Cyanophyceae</taxon>
        <taxon>Coleofasciculales</taxon>
        <taxon>Coleofasciculaceae</taxon>
        <taxon>Funiculus</taxon>
    </lineage>
</organism>
<dbReference type="InterPro" id="IPR029016">
    <property type="entry name" value="GAF-like_dom_sf"/>
</dbReference>
<feature type="region of interest" description="Disordered" evidence="4">
    <location>
        <begin position="463"/>
        <end position="486"/>
    </location>
</feature>
<dbReference type="PANTHER" id="PTHR43102:SF2">
    <property type="entry name" value="GAF DOMAIN-CONTAINING PROTEIN"/>
    <property type="match status" value="1"/>
</dbReference>
<gene>
    <name evidence="6" type="ORF">NDI37_13920</name>
</gene>
<evidence type="ECO:0000256" key="4">
    <source>
        <dbReference type="SAM" id="MobiDB-lite"/>
    </source>
</evidence>
<dbReference type="Pfam" id="PF01590">
    <property type="entry name" value="GAF"/>
    <property type="match status" value="1"/>
</dbReference>
<dbReference type="GO" id="GO:0016301">
    <property type="term" value="F:kinase activity"/>
    <property type="evidence" value="ECO:0007669"/>
    <property type="project" value="UniProtKB-KW"/>
</dbReference>
<dbReference type="InterPro" id="IPR003661">
    <property type="entry name" value="HisK_dim/P_dom"/>
</dbReference>
<dbReference type="InterPro" id="IPR005467">
    <property type="entry name" value="His_kinase_dom"/>
</dbReference>
<comment type="caution">
    <text evidence="6">The sequence shown here is derived from an EMBL/GenBank/DDBJ whole genome shotgun (WGS) entry which is preliminary data.</text>
</comment>
<keyword evidence="3 6" id="KW-0418">Kinase</keyword>
<evidence type="ECO:0000256" key="2">
    <source>
        <dbReference type="ARBA" id="ARBA00012438"/>
    </source>
</evidence>
<protein>
    <recommendedName>
        <fullName evidence="2">histidine kinase</fullName>
        <ecNumber evidence="2">2.7.13.3</ecNumber>
    </recommendedName>
</protein>
<feature type="domain" description="Histidine kinase" evidence="5">
    <location>
        <begin position="257"/>
        <end position="527"/>
    </location>
</feature>
<dbReference type="Gene3D" id="1.10.287.130">
    <property type="match status" value="1"/>
</dbReference>
<dbReference type="InterPro" id="IPR003018">
    <property type="entry name" value="GAF"/>
</dbReference>
<sequence>MVGPESRLFCRLDGLTPQVREQQRLKALRELGLLETEIIPVFEEATQTAARFLEAPICFLGLIAQETQWLKSAVGLSRVGLMNELATSRQIPRNETFCAYVVDSHQVLAIYDTNDKLCQPIFAESLLVQHYGIRSYLGTPLLTSDGICLGTLAVMDLVPRSFTSKDIEFLALMARWSLSEYERNLLLLGTRQVDSPQRISSSSQWFAKSSLHAPPDSYEHLGHNAATPLNSSDLLSLTRSAPNPSATTSVKAKLLSQLSQELRTPLTSVMGMASVLGREVYGPLTTKQKEYLEIIHHSGRHLVSLVDEILSLGGLDEGSQKLDFTSVDIEMLCQQAINSLEQFASGRQQQIRLSIEPGKRIWLLDKEKVRQILYYLIFNLINSGSAGGVVRIHVSRKGERLNISVWVSHPWLGDGLPQIEFYSHSEVSTLSERSEVALQASITHTQQSQSSMSCLQAANPMLLNGSATANPPSPEPVSGQQQSNSNSRENLGLLLSCLLAEIHGGQISVQGSPDAGYRYVVSLPPMESEETFDD</sequence>